<dbReference type="InterPro" id="IPR006566">
    <property type="entry name" value="FBD"/>
</dbReference>
<dbReference type="Pfam" id="PF00646">
    <property type="entry name" value="F-box"/>
    <property type="match status" value="1"/>
</dbReference>
<dbReference type="Pfam" id="PF08387">
    <property type="entry name" value="FBD"/>
    <property type="match status" value="1"/>
</dbReference>
<dbReference type="InterPro" id="IPR001810">
    <property type="entry name" value="F-box_dom"/>
</dbReference>
<sequence length="456" mass="52710">MSPVKRQKENNEGEDRISKLPECIISRILTLLPTKEAVRTSVLSKEWINNWRSITSLHLDDIDMVYGRTKHIEHECFERFMYRSLLLTNSRLDNFSLSIHDHHDMFNLNEWIYGALRKFPKKLCIKSQRKLSFAFSTAHSLFTSQSLQELEIYMSYCSANITVPRSRVHLGQLKFLTLHEVKFSCSDKDPELSLPLLQKIKTVNCIWLGMRCVTFNVPLLETIDITQHTNSSWLEGNCKIKFRALHLKEFCLRDYGYLSRYLTMIDPSSAQNASATLILPPCERGVSSTVEHGALELLKQFSQVRYLKFGGPDVLAQEVILLPEFGMLRHLELDSITGEFLLALLLKTPILNTLVVERLKSEYYKALLKSAVVPDCLRHTLQVVNFRDVCGDKHELRFAKFFMEKGSVLKRMSFSLSHLFVKSEAIEELEQKLSGLKKCLTSTIVEVLKEDYYNSW</sequence>
<dbReference type="Proteomes" id="UP000289738">
    <property type="component" value="Chromosome A07"/>
</dbReference>
<dbReference type="EMBL" id="SDMP01000007">
    <property type="protein sequence ID" value="RYR50443.1"/>
    <property type="molecule type" value="Genomic_DNA"/>
</dbReference>
<dbReference type="SUPFAM" id="SSF81383">
    <property type="entry name" value="F-box domain"/>
    <property type="match status" value="1"/>
</dbReference>
<dbReference type="SUPFAM" id="SSF52047">
    <property type="entry name" value="RNI-like"/>
    <property type="match status" value="1"/>
</dbReference>
<comment type="caution">
    <text evidence="2">The sequence shown here is derived from an EMBL/GenBank/DDBJ whole genome shotgun (WGS) entry which is preliminary data.</text>
</comment>
<keyword evidence="3" id="KW-1185">Reference proteome</keyword>
<gene>
    <name evidence="2" type="ORF">Ahy_A07g037056</name>
</gene>
<reference evidence="2 3" key="1">
    <citation type="submission" date="2019-01" db="EMBL/GenBank/DDBJ databases">
        <title>Sequencing of cultivated peanut Arachis hypogaea provides insights into genome evolution and oil improvement.</title>
        <authorList>
            <person name="Chen X."/>
        </authorList>
    </citation>
    <scope>NUCLEOTIDE SEQUENCE [LARGE SCALE GENOMIC DNA]</scope>
    <source>
        <strain evidence="3">cv. Fuhuasheng</strain>
        <tissue evidence="2">Leaves</tissue>
    </source>
</reference>
<accession>A0A445CHP2</accession>
<organism evidence="2 3">
    <name type="scientific">Arachis hypogaea</name>
    <name type="common">Peanut</name>
    <dbReference type="NCBI Taxonomy" id="3818"/>
    <lineage>
        <taxon>Eukaryota</taxon>
        <taxon>Viridiplantae</taxon>
        <taxon>Streptophyta</taxon>
        <taxon>Embryophyta</taxon>
        <taxon>Tracheophyta</taxon>
        <taxon>Spermatophyta</taxon>
        <taxon>Magnoliopsida</taxon>
        <taxon>eudicotyledons</taxon>
        <taxon>Gunneridae</taxon>
        <taxon>Pentapetalae</taxon>
        <taxon>rosids</taxon>
        <taxon>fabids</taxon>
        <taxon>Fabales</taxon>
        <taxon>Fabaceae</taxon>
        <taxon>Papilionoideae</taxon>
        <taxon>50 kb inversion clade</taxon>
        <taxon>dalbergioids sensu lato</taxon>
        <taxon>Dalbergieae</taxon>
        <taxon>Pterocarpus clade</taxon>
        <taxon>Arachis</taxon>
    </lineage>
</organism>
<dbReference type="InterPro" id="IPR036047">
    <property type="entry name" value="F-box-like_dom_sf"/>
</dbReference>
<dbReference type="CDD" id="cd22160">
    <property type="entry name" value="F-box_AtFBL13-like"/>
    <property type="match status" value="1"/>
</dbReference>
<dbReference type="AlphaFoldDB" id="A0A445CHP2"/>
<dbReference type="SMART" id="SM00579">
    <property type="entry name" value="FBD"/>
    <property type="match status" value="1"/>
</dbReference>
<evidence type="ECO:0000259" key="1">
    <source>
        <dbReference type="SMART" id="SM00579"/>
    </source>
</evidence>
<dbReference type="PANTHER" id="PTHR31900:SF32">
    <property type="entry name" value="F-BOX_RNI_FBD-LIKE DOMAIN PROTEIN"/>
    <property type="match status" value="1"/>
</dbReference>
<proteinExistence type="predicted"/>
<protein>
    <recommendedName>
        <fullName evidence="1">FBD domain-containing protein</fullName>
    </recommendedName>
</protein>
<evidence type="ECO:0000313" key="2">
    <source>
        <dbReference type="EMBL" id="RYR50443.1"/>
    </source>
</evidence>
<dbReference type="InterPro" id="IPR053781">
    <property type="entry name" value="F-box_AtFBL13-like"/>
</dbReference>
<dbReference type="PANTHER" id="PTHR31900">
    <property type="entry name" value="F-BOX/RNI SUPERFAMILY PROTEIN-RELATED"/>
    <property type="match status" value="1"/>
</dbReference>
<dbReference type="OrthoDB" id="612216at2759"/>
<evidence type="ECO:0000313" key="3">
    <source>
        <dbReference type="Proteomes" id="UP000289738"/>
    </source>
</evidence>
<dbReference type="InterPro" id="IPR050232">
    <property type="entry name" value="FBL13/AtMIF1-like"/>
</dbReference>
<name>A0A445CHP2_ARAHY</name>
<feature type="domain" description="FBD" evidence="1">
    <location>
        <begin position="375"/>
        <end position="448"/>
    </location>
</feature>